<evidence type="ECO:0000313" key="5">
    <source>
        <dbReference type="Proteomes" id="UP000019494"/>
    </source>
</evidence>
<dbReference type="PANTHER" id="PTHR48106:SF13">
    <property type="entry name" value="QUINONE OXIDOREDUCTASE-RELATED"/>
    <property type="match status" value="1"/>
</dbReference>
<dbReference type="InterPro" id="IPR020843">
    <property type="entry name" value="ER"/>
</dbReference>
<dbReference type="InterPro" id="IPR011032">
    <property type="entry name" value="GroES-like_sf"/>
</dbReference>
<evidence type="ECO:0000313" key="4">
    <source>
        <dbReference type="EMBL" id="EWT07361.1"/>
    </source>
</evidence>
<dbReference type="GO" id="GO:0035925">
    <property type="term" value="F:mRNA 3'-UTR AU-rich region binding"/>
    <property type="evidence" value="ECO:0007669"/>
    <property type="project" value="TreeGrafter"/>
</dbReference>
<proteinExistence type="predicted"/>
<dbReference type="Pfam" id="PF00107">
    <property type="entry name" value="ADH_zinc_N"/>
    <property type="match status" value="1"/>
</dbReference>
<dbReference type="InterPro" id="IPR013149">
    <property type="entry name" value="ADH-like_C"/>
</dbReference>
<sequence length="330" mass="34208">MTTTTTARAVIVTKPGDGSVLEVQDIEVTPPGAGEVQVEVAAAGVNFIDVYKRQGVYPTPTPFVLGEEGAGTVTALGDGVDGFSVGDHVAWAQAGGSEASVVNRRTDDLVPVPDGVDLETAAAAMLQGLTAHYLVTSTFPAKEGDIALVHAAAGGVGQLLVQLLTAKGVTVIATAGSEEKLEIARRRGAAHTIDYSSTQDLAAAVREAAGRGVDVVYDGVGKATFDASLGSLRPRGMLVLFGGASGQVPPFDLQRLNRAGSLFITRPTLAHYVQTRDELEWRAREVLGAIADGTLEVEIGGRYPFDEAAAAYDALEGRRTTGKVILVPTA</sequence>
<dbReference type="Pfam" id="PF08240">
    <property type="entry name" value="ADH_N"/>
    <property type="match status" value="1"/>
</dbReference>
<evidence type="ECO:0000256" key="2">
    <source>
        <dbReference type="ARBA" id="ARBA00023002"/>
    </source>
</evidence>
<dbReference type="SUPFAM" id="SSF51735">
    <property type="entry name" value="NAD(P)-binding Rossmann-fold domains"/>
    <property type="match status" value="1"/>
</dbReference>
<keyword evidence="1" id="KW-0521">NADP</keyword>
<feature type="domain" description="Enoyl reductase (ER)" evidence="3">
    <location>
        <begin position="16"/>
        <end position="326"/>
    </location>
</feature>
<dbReference type="InterPro" id="IPR036291">
    <property type="entry name" value="NAD(P)-bd_dom_sf"/>
</dbReference>
<dbReference type="SMART" id="SM00829">
    <property type="entry name" value="PKS_ER"/>
    <property type="match status" value="1"/>
</dbReference>
<accession>W9GM74</accession>
<dbReference type="Gene3D" id="3.90.180.10">
    <property type="entry name" value="Medium-chain alcohol dehydrogenases, catalytic domain"/>
    <property type="match status" value="1"/>
</dbReference>
<dbReference type="AlphaFoldDB" id="W9GM74"/>
<organism evidence="4 5">
    <name type="scientific">Intrasporangium chromatireducens Q5-1</name>
    <dbReference type="NCBI Taxonomy" id="584657"/>
    <lineage>
        <taxon>Bacteria</taxon>
        <taxon>Bacillati</taxon>
        <taxon>Actinomycetota</taxon>
        <taxon>Actinomycetes</taxon>
        <taxon>Micrococcales</taxon>
        <taxon>Intrasporangiaceae</taxon>
        <taxon>Intrasporangium</taxon>
    </lineage>
</organism>
<dbReference type="OrthoDB" id="9780520at2"/>
<gene>
    <name evidence="4" type="ORF">N864_08380</name>
</gene>
<evidence type="ECO:0000259" key="3">
    <source>
        <dbReference type="SMART" id="SM00829"/>
    </source>
</evidence>
<dbReference type="Gene3D" id="3.40.50.720">
    <property type="entry name" value="NAD(P)-binding Rossmann-like Domain"/>
    <property type="match status" value="1"/>
</dbReference>
<dbReference type="PATRIC" id="fig|584657.3.peg.694"/>
<name>W9GM74_9MICO</name>
<keyword evidence="5" id="KW-1185">Reference proteome</keyword>
<dbReference type="RefSeq" id="WP_034713530.1">
    <property type="nucleotide sequence ID" value="NZ_AWQS01000014.1"/>
</dbReference>
<reference evidence="5" key="1">
    <citation type="submission" date="2013-08" db="EMBL/GenBank/DDBJ databases">
        <title>Intrasporangium oryzae NRRL B-24470.</title>
        <authorList>
            <person name="Liu H."/>
            <person name="Wang G."/>
        </authorList>
    </citation>
    <scope>NUCLEOTIDE SEQUENCE [LARGE SCALE GENOMIC DNA]</scope>
    <source>
        <strain evidence="5">Q5-1</strain>
    </source>
</reference>
<dbReference type="EMBL" id="AWQS01000014">
    <property type="protein sequence ID" value="EWT07361.1"/>
    <property type="molecule type" value="Genomic_DNA"/>
</dbReference>
<comment type="caution">
    <text evidence="4">The sequence shown here is derived from an EMBL/GenBank/DDBJ whole genome shotgun (WGS) entry which is preliminary data.</text>
</comment>
<keyword evidence="2" id="KW-0560">Oxidoreductase</keyword>
<dbReference type="FunFam" id="3.40.50.720:FF:000053">
    <property type="entry name" value="Quinone oxidoreductase 1"/>
    <property type="match status" value="1"/>
</dbReference>
<dbReference type="GO" id="GO:0005829">
    <property type="term" value="C:cytosol"/>
    <property type="evidence" value="ECO:0007669"/>
    <property type="project" value="TreeGrafter"/>
</dbReference>
<evidence type="ECO:0000256" key="1">
    <source>
        <dbReference type="ARBA" id="ARBA00022857"/>
    </source>
</evidence>
<dbReference type="InterPro" id="IPR047618">
    <property type="entry name" value="QOR-like"/>
</dbReference>
<dbReference type="Proteomes" id="UP000019494">
    <property type="component" value="Unassembled WGS sequence"/>
</dbReference>
<dbReference type="GO" id="GO:0070402">
    <property type="term" value="F:NADPH binding"/>
    <property type="evidence" value="ECO:0007669"/>
    <property type="project" value="TreeGrafter"/>
</dbReference>
<dbReference type="PANTHER" id="PTHR48106">
    <property type="entry name" value="QUINONE OXIDOREDUCTASE PIG3-RELATED"/>
    <property type="match status" value="1"/>
</dbReference>
<protein>
    <submittedName>
        <fullName evidence="4">NADPH--quinone reductase</fullName>
    </submittedName>
</protein>
<dbReference type="InterPro" id="IPR013154">
    <property type="entry name" value="ADH-like_N"/>
</dbReference>
<dbReference type="CDD" id="cd05286">
    <property type="entry name" value="QOR2"/>
    <property type="match status" value="1"/>
</dbReference>
<dbReference type="SUPFAM" id="SSF50129">
    <property type="entry name" value="GroES-like"/>
    <property type="match status" value="1"/>
</dbReference>
<dbReference type="GO" id="GO:0003960">
    <property type="term" value="F:quinone reductase (NADPH) activity"/>
    <property type="evidence" value="ECO:0007669"/>
    <property type="project" value="InterPro"/>
</dbReference>